<dbReference type="Proteomes" id="UP000800082">
    <property type="component" value="Unassembled WGS sequence"/>
</dbReference>
<proteinExistence type="predicted"/>
<gene>
    <name evidence="1" type="ORF">M421DRAFT_91849</name>
</gene>
<evidence type="ECO:0000313" key="2">
    <source>
        <dbReference type="Proteomes" id="UP000800082"/>
    </source>
</evidence>
<dbReference type="AlphaFoldDB" id="A0A6A5RSR5"/>
<name>A0A6A5RSR5_9PLEO</name>
<organism evidence="1 2">
    <name type="scientific">Didymella exigua CBS 183.55</name>
    <dbReference type="NCBI Taxonomy" id="1150837"/>
    <lineage>
        <taxon>Eukaryota</taxon>
        <taxon>Fungi</taxon>
        <taxon>Dikarya</taxon>
        <taxon>Ascomycota</taxon>
        <taxon>Pezizomycotina</taxon>
        <taxon>Dothideomycetes</taxon>
        <taxon>Pleosporomycetidae</taxon>
        <taxon>Pleosporales</taxon>
        <taxon>Pleosporineae</taxon>
        <taxon>Didymellaceae</taxon>
        <taxon>Didymella</taxon>
    </lineage>
</organism>
<evidence type="ECO:0000313" key="1">
    <source>
        <dbReference type="EMBL" id="KAF1929386.1"/>
    </source>
</evidence>
<dbReference type="Gene3D" id="3.50.4.10">
    <property type="entry name" value="Hepatocyte Growth Factor"/>
    <property type="match status" value="1"/>
</dbReference>
<dbReference type="GeneID" id="54355648"/>
<evidence type="ECO:0008006" key="3">
    <source>
        <dbReference type="Google" id="ProtNLM"/>
    </source>
</evidence>
<dbReference type="OrthoDB" id="3788364at2759"/>
<sequence>MKATLLLLRQNFYGGDLTSMYADSLHSCTQFCVDNTDYVAILFVGGSGAGHCYLKSKKNGRTENENVDGMFDAVLWLGMTLTNHHRRLFGYSASVDFLYSRRGVDDCFNSRCISILAVYLHRND</sequence>
<reference evidence="1" key="1">
    <citation type="journal article" date="2020" name="Stud. Mycol.">
        <title>101 Dothideomycetes genomes: a test case for predicting lifestyles and emergence of pathogens.</title>
        <authorList>
            <person name="Haridas S."/>
            <person name="Albert R."/>
            <person name="Binder M."/>
            <person name="Bloem J."/>
            <person name="Labutti K."/>
            <person name="Salamov A."/>
            <person name="Andreopoulos B."/>
            <person name="Baker S."/>
            <person name="Barry K."/>
            <person name="Bills G."/>
            <person name="Bluhm B."/>
            <person name="Cannon C."/>
            <person name="Castanera R."/>
            <person name="Culley D."/>
            <person name="Daum C."/>
            <person name="Ezra D."/>
            <person name="Gonzalez J."/>
            <person name="Henrissat B."/>
            <person name="Kuo A."/>
            <person name="Liang C."/>
            <person name="Lipzen A."/>
            <person name="Lutzoni F."/>
            <person name="Magnuson J."/>
            <person name="Mondo S."/>
            <person name="Nolan M."/>
            <person name="Ohm R."/>
            <person name="Pangilinan J."/>
            <person name="Park H.-J."/>
            <person name="Ramirez L."/>
            <person name="Alfaro M."/>
            <person name="Sun H."/>
            <person name="Tritt A."/>
            <person name="Yoshinaga Y."/>
            <person name="Zwiers L.-H."/>
            <person name="Turgeon B."/>
            <person name="Goodwin S."/>
            <person name="Spatafora J."/>
            <person name="Crous P."/>
            <person name="Grigoriev I."/>
        </authorList>
    </citation>
    <scope>NUCLEOTIDE SEQUENCE</scope>
    <source>
        <strain evidence="1">CBS 183.55</strain>
    </source>
</reference>
<keyword evidence="2" id="KW-1185">Reference proteome</keyword>
<dbReference type="EMBL" id="ML978966">
    <property type="protein sequence ID" value="KAF1929386.1"/>
    <property type="molecule type" value="Genomic_DNA"/>
</dbReference>
<dbReference type="RefSeq" id="XP_033449634.1">
    <property type="nucleotide sequence ID" value="XM_033597981.1"/>
</dbReference>
<accession>A0A6A5RSR5</accession>
<protein>
    <recommendedName>
        <fullName evidence="3">Apple domain-containing protein</fullName>
    </recommendedName>
</protein>